<evidence type="ECO:0000256" key="2">
    <source>
        <dbReference type="SAM" id="Phobius"/>
    </source>
</evidence>
<comment type="caution">
    <text evidence="3">The sequence shown here is derived from an EMBL/GenBank/DDBJ whole genome shotgun (WGS) entry which is preliminary data.</text>
</comment>
<keyword evidence="4" id="KW-1185">Reference proteome</keyword>
<feature type="transmembrane region" description="Helical" evidence="2">
    <location>
        <begin position="322"/>
        <end position="347"/>
    </location>
</feature>
<evidence type="ECO:0000256" key="1">
    <source>
        <dbReference type="SAM" id="MobiDB-lite"/>
    </source>
</evidence>
<keyword evidence="2" id="KW-0472">Membrane</keyword>
<dbReference type="AlphaFoldDB" id="A0A9W6KYC6"/>
<accession>A0A9W6KYC6</accession>
<dbReference type="Proteomes" id="UP001143480">
    <property type="component" value="Unassembled WGS sequence"/>
</dbReference>
<feature type="transmembrane region" description="Helical" evidence="2">
    <location>
        <begin position="413"/>
        <end position="431"/>
    </location>
</feature>
<reference evidence="3" key="1">
    <citation type="journal article" date="2014" name="Int. J. Syst. Evol. Microbiol.">
        <title>Complete genome sequence of Corynebacterium casei LMG S-19264T (=DSM 44701T), isolated from a smear-ripened cheese.</title>
        <authorList>
            <consortium name="US DOE Joint Genome Institute (JGI-PGF)"/>
            <person name="Walter F."/>
            <person name="Albersmeier A."/>
            <person name="Kalinowski J."/>
            <person name="Ruckert C."/>
        </authorList>
    </citation>
    <scope>NUCLEOTIDE SEQUENCE</scope>
    <source>
        <strain evidence="3">VKM Ac-1321</strain>
    </source>
</reference>
<organism evidence="3 4">
    <name type="scientific">Dactylosporangium matsuzakiense</name>
    <dbReference type="NCBI Taxonomy" id="53360"/>
    <lineage>
        <taxon>Bacteria</taxon>
        <taxon>Bacillati</taxon>
        <taxon>Actinomycetota</taxon>
        <taxon>Actinomycetes</taxon>
        <taxon>Micromonosporales</taxon>
        <taxon>Micromonosporaceae</taxon>
        <taxon>Dactylosporangium</taxon>
    </lineage>
</organism>
<evidence type="ECO:0000313" key="3">
    <source>
        <dbReference type="EMBL" id="GLL08690.1"/>
    </source>
</evidence>
<protein>
    <submittedName>
        <fullName evidence="3">Uncharacterized protein</fullName>
    </submittedName>
</protein>
<dbReference type="EMBL" id="BSFP01000174">
    <property type="protein sequence ID" value="GLL08690.1"/>
    <property type="molecule type" value="Genomic_DNA"/>
</dbReference>
<proteinExistence type="predicted"/>
<sequence length="1031" mass="106500">MSIHVRPWLSVALERDAVRVAVGWPDGTAMVVPPDSTGPAGPVAMPASSATRAAADARLLDELGALLQRVSADVAAIDGVAPGSATVAVRDGAPASIWAAARDTAAAAGLRPVAVASAGEAVCWHLLAGGVQIRPGDLVLVCTVDDADEDAGSDGRLGVACTAAVLQRAAGGFAVVCCVDASTVAADMRPIGAANGAMSRDDVVAEVARRAVAAAQGQPGRLAVVAAVGAGADEAVRRRLTAVCGVEPTPVADPHLAVVLGAVQRGPAGPDVPVEGIGGWRDVLAVLVPAAGSLALVGQVLAGSERYGPREAVWAPGMLLAPWGAVAGAAILGCIALIGGVSVAAAARHDRPAPHPDGRVSTGFGPLAWVAHRLVAAGLAAGAACALVLAWLYALLISAYFDLDIGSPARWSLLPILPIVAAVLALASQVWRRPHAPARPGDLRRPWLDWLRFPALASGLAAAGMVLIAYDETGAPRLLQPLGWRLEQLLPTAQDAIIGPIGRAGGACLGAAVAVLIVRRPLLRLLIGVPVALLIGTTAVWRTTGALAVGVGLAVAGWWAVRAAWLLIRPQLLQTPPPPPAPASATAGHGAPGSTTRRLRHHRDKNSPLPDHRGQARHGQPAARRGTTRRRCTAGRPGMTTSWQHQTSTMPPVSALRHPPAAAPGATQSFPIGLRVAVRALPPGPLTAPAAPRPPRRRGGRRRVVVAAAVAAALAMVGVAGVIRAANDTPSARQVVEEFFAALADHDGSRLRQTTAGVCDTTPLCTAAALTAGYEPPRDITVTADLGGDTSRDIRVAYTVGEQRITSVIAMTAWPRTSMFGGPLWSIHTAPGTHLLAPTTTPAPMTIAATTLPTRPPEWQNPNPDGIWAPPGRYTIARHETPLLDGAAVTLDITDTPTATVTLPAATLKPAAATAAEQLIRDRIDTCATQHRLSPDIGGWHTCPMSYPANRFHIEQPTWTIQSYPQLTFDPTDDGTMQITTTTPGQAAITFQWSNDFTEAKQWHDTTDTVNIKVKGTVAAAANGTLDWHPA</sequence>
<feature type="transmembrane region" description="Helical" evidence="2">
    <location>
        <begin position="451"/>
        <end position="470"/>
    </location>
</feature>
<feature type="transmembrane region" description="Helical" evidence="2">
    <location>
        <begin position="547"/>
        <end position="568"/>
    </location>
</feature>
<feature type="transmembrane region" description="Helical" evidence="2">
    <location>
        <begin position="704"/>
        <end position="723"/>
    </location>
</feature>
<feature type="transmembrane region" description="Helical" evidence="2">
    <location>
        <begin position="497"/>
        <end position="518"/>
    </location>
</feature>
<name>A0A9W6KYC6_9ACTN</name>
<gene>
    <name evidence="3" type="ORF">GCM10017581_104580</name>
</gene>
<keyword evidence="2" id="KW-0812">Transmembrane</keyword>
<evidence type="ECO:0000313" key="4">
    <source>
        <dbReference type="Proteomes" id="UP001143480"/>
    </source>
</evidence>
<dbReference type="RefSeq" id="WP_261961797.1">
    <property type="nucleotide sequence ID" value="NZ_BAAAXA010000001.1"/>
</dbReference>
<feature type="transmembrane region" description="Helical" evidence="2">
    <location>
        <begin position="374"/>
        <end position="401"/>
    </location>
</feature>
<feature type="transmembrane region" description="Helical" evidence="2">
    <location>
        <begin position="525"/>
        <end position="541"/>
    </location>
</feature>
<keyword evidence="2" id="KW-1133">Transmembrane helix</keyword>
<feature type="compositionally biased region" description="Polar residues" evidence="1">
    <location>
        <begin position="639"/>
        <end position="651"/>
    </location>
</feature>
<feature type="region of interest" description="Disordered" evidence="1">
    <location>
        <begin position="577"/>
        <end position="666"/>
    </location>
</feature>
<feature type="compositionally biased region" description="Low complexity" evidence="1">
    <location>
        <begin position="583"/>
        <end position="596"/>
    </location>
</feature>
<reference evidence="3" key="2">
    <citation type="submission" date="2023-01" db="EMBL/GenBank/DDBJ databases">
        <authorList>
            <person name="Sun Q."/>
            <person name="Evtushenko L."/>
        </authorList>
    </citation>
    <scope>NUCLEOTIDE SEQUENCE</scope>
    <source>
        <strain evidence="3">VKM Ac-1321</strain>
    </source>
</reference>